<reference evidence="1" key="1">
    <citation type="journal article" date="2020" name="Stud. Mycol.">
        <title>101 Dothideomycetes genomes: a test case for predicting lifestyles and emergence of pathogens.</title>
        <authorList>
            <person name="Haridas S."/>
            <person name="Albert R."/>
            <person name="Binder M."/>
            <person name="Bloem J."/>
            <person name="Labutti K."/>
            <person name="Salamov A."/>
            <person name="Andreopoulos B."/>
            <person name="Baker S."/>
            <person name="Barry K."/>
            <person name="Bills G."/>
            <person name="Bluhm B."/>
            <person name="Cannon C."/>
            <person name="Castanera R."/>
            <person name="Culley D."/>
            <person name="Daum C."/>
            <person name="Ezra D."/>
            <person name="Gonzalez J."/>
            <person name="Henrissat B."/>
            <person name="Kuo A."/>
            <person name="Liang C."/>
            <person name="Lipzen A."/>
            <person name="Lutzoni F."/>
            <person name="Magnuson J."/>
            <person name="Mondo S."/>
            <person name="Nolan M."/>
            <person name="Ohm R."/>
            <person name="Pangilinan J."/>
            <person name="Park H.-J."/>
            <person name="Ramirez L."/>
            <person name="Alfaro M."/>
            <person name="Sun H."/>
            <person name="Tritt A."/>
            <person name="Yoshinaga Y."/>
            <person name="Zwiers L.-H."/>
            <person name="Turgeon B."/>
            <person name="Goodwin S."/>
            <person name="Spatafora J."/>
            <person name="Crous P."/>
            <person name="Grigoriev I."/>
        </authorList>
    </citation>
    <scope>NUCLEOTIDE SEQUENCE</scope>
    <source>
        <strain evidence="1">CBS 115976</strain>
    </source>
</reference>
<evidence type="ECO:0000313" key="2">
    <source>
        <dbReference type="Proteomes" id="UP000799302"/>
    </source>
</evidence>
<dbReference type="AlphaFoldDB" id="A0A6A6URZ2"/>
<dbReference type="OrthoDB" id="3983163at2759"/>
<dbReference type="GO" id="GO:0042720">
    <property type="term" value="C:mitochondrial inner membrane peptidase complex"/>
    <property type="evidence" value="ECO:0007669"/>
    <property type="project" value="InterPro"/>
</dbReference>
<gene>
    <name evidence="1" type="ORF">BT63DRAFT_449995</name>
</gene>
<dbReference type="InterPro" id="IPR024645">
    <property type="entry name" value="Mitochondr_Som1"/>
</dbReference>
<sequence>MSSQRGGVPFETFSINELEERVNKLPNGKPRHPPIKLEDCELMRLVQYNCDVQGRKKEGVRQFVTCKPFWRYFRQCAGGLSVETTEWEWNRVAARELKDVTEEARKK</sequence>
<accession>A0A6A6URZ2</accession>
<protein>
    <submittedName>
        <fullName evidence="1">Uncharacterized protein</fullName>
    </submittedName>
</protein>
<keyword evidence="2" id="KW-1185">Reference proteome</keyword>
<dbReference type="EMBL" id="MU004230">
    <property type="protein sequence ID" value="KAF2675012.1"/>
    <property type="molecule type" value="Genomic_DNA"/>
</dbReference>
<name>A0A6A6URZ2_9PEZI</name>
<organism evidence="1 2">
    <name type="scientific">Microthyrium microscopicum</name>
    <dbReference type="NCBI Taxonomy" id="703497"/>
    <lineage>
        <taxon>Eukaryota</taxon>
        <taxon>Fungi</taxon>
        <taxon>Dikarya</taxon>
        <taxon>Ascomycota</taxon>
        <taxon>Pezizomycotina</taxon>
        <taxon>Dothideomycetes</taxon>
        <taxon>Dothideomycetes incertae sedis</taxon>
        <taxon>Microthyriales</taxon>
        <taxon>Microthyriaceae</taxon>
        <taxon>Microthyrium</taxon>
    </lineage>
</organism>
<evidence type="ECO:0000313" key="1">
    <source>
        <dbReference type="EMBL" id="KAF2675012.1"/>
    </source>
</evidence>
<proteinExistence type="predicted"/>
<dbReference type="Pfam" id="PF11093">
    <property type="entry name" value="Mitochondr_Som1"/>
    <property type="match status" value="1"/>
</dbReference>
<dbReference type="Proteomes" id="UP000799302">
    <property type="component" value="Unassembled WGS sequence"/>
</dbReference>